<gene>
    <name evidence="2" type="ORF">SAMN04488570_1829</name>
</gene>
<dbReference type="AlphaFoldDB" id="A0A1H1S0T2"/>
<name>A0A1H1S0T2_9ACTN</name>
<accession>A0A1H1S0T2</accession>
<evidence type="ECO:0000313" key="2">
    <source>
        <dbReference type="EMBL" id="SDS41581.1"/>
    </source>
</evidence>
<evidence type="ECO:0000256" key="1">
    <source>
        <dbReference type="SAM" id="Phobius"/>
    </source>
</evidence>
<feature type="transmembrane region" description="Helical" evidence="1">
    <location>
        <begin position="6"/>
        <end position="25"/>
    </location>
</feature>
<dbReference type="RefSeq" id="WP_157682810.1">
    <property type="nucleotide sequence ID" value="NZ_LT629757.1"/>
</dbReference>
<proteinExistence type="predicted"/>
<keyword evidence="1" id="KW-1133">Transmembrane helix</keyword>
<keyword evidence="3" id="KW-1185">Reference proteome</keyword>
<protein>
    <submittedName>
        <fullName evidence="2">Uncharacterized protein</fullName>
    </submittedName>
</protein>
<organism evidence="2 3">
    <name type="scientific">Nocardioides scoriae</name>
    <dbReference type="NCBI Taxonomy" id="642780"/>
    <lineage>
        <taxon>Bacteria</taxon>
        <taxon>Bacillati</taxon>
        <taxon>Actinomycetota</taxon>
        <taxon>Actinomycetes</taxon>
        <taxon>Propionibacteriales</taxon>
        <taxon>Nocardioidaceae</taxon>
        <taxon>Nocardioides</taxon>
    </lineage>
</organism>
<dbReference type="Proteomes" id="UP000198859">
    <property type="component" value="Chromosome I"/>
</dbReference>
<dbReference type="EMBL" id="LT629757">
    <property type="protein sequence ID" value="SDS41581.1"/>
    <property type="molecule type" value="Genomic_DNA"/>
</dbReference>
<sequence length="56" mass="5543">MGAIAPLSVLLMGLLGLVVVAGALLRMSVLERRLHAPVSTVVAPVAQEPLAGAAAA</sequence>
<keyword evidence="1" id="KW-0472">Membrane</keyword>
<reference evidence="3" key="1">
    <citation type="submission" date="2016-10" db="EMBL/GenBank/DDBJ databases">
        <authorList>
            <person name="Varghese N."/>
            <person name="Submissions S."/>
        </authorList>
    </citation>
    <scope>NUCLEOTIDE SEQUENCE [LARGE SCALE GENOMIC DNA]</scope>
    <source>
        <strain evidence="3">DSM 22127</strain>
    </source>
</reference>
<keyword evidence="1" id="KW-0812">Transmembrane</keyword>
<dbReference type="STRING" id="642780.SAMN04488570_1829"/>
<evidence type="ECO:0000313" key="3">
    <source>
        <dbReference type="Proteomes" id="UP000198859"/>
    </source>
</evidence>